<dbReference type="PANTHER" id="PTHR45431:SF3">
    <property type="entry name" value="RHODANESE-LIKE DOMAIN-CONTAINING PROTEIN 15, CHLOROPLASTIC"/>
    <property type="match status" value="1"/>
</dbReference>
<dbReference type="CDD" id="cd00158">
    <property type="entry name" value="RHOD"/>
    <property type="match status" value="1"/>
</dbReference>
<dbReference type="PROSITE" id="PS50206">
    <property type="entry name" value="RHODANESE_3"/>
    <property type="match status" value="1"/>
</dbReference>
<gene>
    <name evidence="2" type="ORF">E2N92_06645</name>
</gene>
<dbReference type="Gene3D" id="3.40.250.10">
    <property type="entry name" value="Rhodanese-like domain"/>
    <property type="match status" value="1"/>
</dbReference>
<sequence>MSYRYRTSLLLLLLLLLWSGGCMETPAWTDLSVEEAHTLIRERAGDPGFGILDVRTPEEFAAGHIEGAVNIDWYGPDFREEVGALDRETAYLVYCRTGVRSAEASAVMIEEGFGEVYNMEKGITAWKEAGYRTVT</sequence>
<dbReference type="SMART" id="SM00450">
    <property type="entry name" value="RHOD"/>
    <property type="match status" value="1"/>
</dbReference>
<reference evidence="2" key="2">
    <citation type="submission" date="2019-03" db="EMBL/GenBank/DDBJ databases">
        <authorList>
            <person name="Chen S.-C."/>
            <person name="Wu S.-Y."/>
            <person name="Lai M.-C."/>
        </authorList>
    </citation>
    <scope>NUCLEOTIDE SEQUENCE</scope>
    <source>
        <strain evidence="2">ML15</strain>
    </source>
</reference>
<dbReference type="InterPro" id="IPR001763">
    <property type="entry name" value="Rhodanese-like_dom"/>
</dbReference>
<name>A0A8G1A184_9EURY</name>
<dbReference type="PANTHER" id="PTHR45431">
    <property type="entry name" value="RHODANESE-LIKE DOMAIN-CONTAINING PROTEIN 15, CHLOROPLASTIC"/>
    <property type="match status" value="1"/>
</dbReference>
<dbReference type="OrthoDB" id="135517at2157"/>
<protein>
    <submittedName>
        <fullName evidence="2">Rhodanese-like domain-containing protein</fullName>
    </submittedName>
</protein>
<evidence type="ECO:0000313" key="3">
    <source>
        <dbReference type="Proteomes" id="UP000826709"/>
    </source>
</evidence>
<dbReference type="Pfam" id="PF00581">
    <property type="entry name" value="Rhodanese"/>
    <property type="match status" value="1"/>
</dbReference>
<dbReference type="PROSITE" id="PS51257">
    <property type="entry name" value="PROKAR_LIPOPROTEIN"/>
    <property type="match status" value="1"/>
</dbReference>
<dbReference type="AlphaFoldDB" id="A0A8G1A184"/>
<dbReference type="RefSeq" id="WP_220680436.1">
    <property type="nucleotide sequence ID" value="NZ_CP037968.1"/>
</dbReference>
<accession>A0A8G1A184</accession>
<reference evidence="2" key="1">
    <citation type="journal article" date="2005" name="Int. J. Syst. Evol. Microbiol.">
        <title>Methanofollis formosanus sp. nov., isolated from a fish pond.</title>
        <authorList>
            <person name="Wu S.Y."/>
            <person name="Chen S.C."/>
            <person name="Lai M.C."/>
        </authorList>
    </citation>
    <scope>NUCLEOTIDE SEQUENCE</scope>
    <source>
        <strain evidence="2">ML15</strain>
    </source>
</reference>
<evidence type="ECO:0000259" key="1">
    <source>
        <dbReference type="PROSITE" id="PS50206"/>
    </source>
</evidence>
<feature type="domain" description="Rhodanese" evidence="1">
    <location>
        <begin position="45"/>
        <end position="135"/>
    </location>
</feature>
<dbReference type="KEGG" id="mfk:E2N92_06645"/>
<proteinExistence type="predicted"/>
<evidence type="ECO:0000313" key="2">
    <source>
        <dbReference type="EMBL" id="QYZ79131.1"/>
    </source>
</evidence>
<dbReference type="InterPro" id="IPR036873">
    <property type="entry name" value="Rhodanese-like_dom_sf"/>
</dbReference>
<dbReference type="SUPFAM" id="SSF52821">
    <property type="entry name" value="Rhodanese/Cell cycle control phosphatase"/>
    <property type="match status" value="1"/>
</dbReference>
<keyword evidence="3" id="KW-1185">Reference proteome</keyword>
<dbReference type="EMBL" id="CP037968">
    <property type="protein sequence ID" value="QYZ79131.1"/>
    <property type="molecule type" value="Genomic_DNA"/>
</dbReference>
<dbReference type="Proteomes" id="UP000826709">
    <property type="component" value="Chromosome"/>
</dbReference>
<dbReference type="InterPro" id="IPR052367">
    <property type="entry name" value="Thiosulfate_ST/Rhodanese-like"/>
</dbReference>
<organism evidence="2 3">
    <name type="scientific">Methanofollis formosanus</name>
    <dbReference type="NCBI Taxonomy" id="299308"/>
    <lineage>
        <taxon>Archaea</taxon>
        <taxon>Methanobacteriati</taxon>
        <taxon>Methanobacteriota</taxon>
        <taxon>Stenosarchaea group</taxon>
        <taxon>Methanomicrobia</taxon>
        <taxon>Methanomicrobiales</taxon>
        <taxon>Methanomicrobiaceae</taxon>
        <taxon>Methanofollis</taxon>
    </lineage>
</organism>